<accession>A0A0F9MID2</accession>
<reference evidence="10" key="1">
    <citation type="journal article" date="2015" name="Nature">
        <title>Complex archaea that bridge the gap between prokaryotes and eukaryotes.</title>
        <authorList>
            <person name="Spang A."/>
            <person name="Saw J.H."/>
            <person name="Jorgensen S.L."/>
            <person name="Zaremba-Niedzwiedzka K."/>
            <person name="Martijn J."/>
            <person name="Lind A.E."/>
            <person name="van Eijk R."/>
            <person name="Schleper C."/>
            <person name="Guy L."/>
            <person name="Ettema T.J."/>
        </authorList>
    </citation>
    <scope>NUCLEOTIDE SEQUENCE</scope>
</reference>
<keyword evidence="6 9" id="KW-1133">Transmembrane helix</keyword>
<dbReference type="PANTHER" id="PTHR11795">
    <property type="entry name" value="BRANCHED-CHAIN AMINO ACID TRANSPORT SYSTEM PERMEASE PROTEIN LIVH"/>
    <property type="match status" value="1"/>
</dbReference>
<dbReference type="Pfam" id="PF02653">
    <property type="entry name" value="BPD_transp_2"/>
    <property type="match status" value="1"/>
</dbReference>
<evidence type="ECO:0000256" key="2">
    <source>
        <dbReference type="ARBA" id="ARBA00022448"/>
    </source>
</evidence>
<comment type="similarity">
    <text evidence="8">Belongs to the binding-protein-dependent transport system permease family. LivHM subfamily.</text>
</comment>
<evidence type="ECO:0000313" key="10">
    <source>
        <dbReference type="EMBL" id="KKN05609.1"/>
    </source>
</evidence>
<feature type="transmembrane region" description="Helical" evidence="9">
    <location>
        <begin position="55"/>
        <end position="74"/>
    </location>
</feature>
<keyword evidence="5" id="KW-0029">Amino-acid transport</keyword>
<dbReference type="GO" id="GO:0005886">
    <property type="term" value="C:plasma membrane"/>
    <property type="evidence" value="ECO:0007669"/>
    <property type="project" value="UniProtKB-SubCell"/>
</dbReference>
<evidence type="ECO:0000256" key="9">
    <source>
        <dbReference type="SAM" id="Phobius"/>
    </source>
</evidence>
<dbReference type="GO" id="GO:0022857">
    <property type="term" value="F:transmembrane transporter activity"/>
    <property type="evidence" value="ECO:0007669"/>
    <property type="project" value="InterPro"/>
</dbReference>
<dbReference type="InterPro" id="IPR001851">
    <property type="entry name" value="ABC_transp_permease"/>
</dbReference>
<dbReference type="AlphaFoldDB" id="A0A0F9MID2"/>
<evidence type="ECO:0000256" key="8">
    <source>
        <dbReference type="ARBA" id="ARBA00037998"/>
    </source>
</evidence>
<dbReference type="InterPro" id="IPR052157">
    <property type="entry name" value="BCAA_transport_permease"/>
</dbReference>
<dbReference type="EMBL" id="LAZR01004781">
    <property type="protein sequence ID" value="KKN05609.1"/>
    <property type="molecule type" value="Genomic_DNA"/>
</dbReference>
<keyword evidence="3" id="KW-1003">Cell membrane</keyword>
<proteinExistence type="inferred from homology"/>
<evidence type="ECO:0000256" key="7">
    <source>
        <dbReference type="ARBA" id="ARBA00023136"/>
    </source>
</evidence>
<evidence type="ECO:0000256" key="1">
    <source>
        <dbReference type="ARBA" id="ARBA00004651"/>
    </source>
</evidence>
<keyword evidence="4 9" id="KW-0812">Transmembrane</keyword>
<comment type="caution">
    <text evidence="10">The sequence shown here is derived from an EMBL/GenBank/DDBJ whole genome shotgun (WGS) entry which is preliminary data.</text>
</comment>
<keyword evidence="7 9" id="KW-0472">Membrane</keyword>
<feature type="transmembrane region" description="Helical" evidence="9">
    <location>
        <begin position="129"/>
        <end position="148"/>
    </location>
</feature>
<dbReference type="CDD" id="cd06582">
    <property type="entry name" value="TM_PBP1_LivH_like"/>
    <property type="match status" value="1"/>
</dbReference>
<evidence type="ECO:0000256" key="6">
    <source>
        <dbReference type="ARBA" id="ARBA00022989"/>
    </source>
</evidence>
<gene>
    <name evidence="10" type="ORF">LCGC14_1085500</name>
</gene>
<organism evidence="10">
    <name type="scientific">marine sediment metagenome</name>
    <dbReference type="NCBI Taxonomy" id="412755"/>
    <lineage>
        <taxon>unclassified sequences</taxon>
        <taxon>metagenomes</taxon>
        <taxon>ecological metagenomes</taxon>
    </lineage>
</organism>
<dbReference type="GO" id="GO:0006865">
    <property type="term" value="P:amino acid transport"/>
    <property type="evidence" value="ECO:0007669"/>
    <property type="project" value="UniProtKB-KW"/>
</dbReference>
<keyword evidence="2" id="KW-0813">Transport</keyword>
<name>A0A0F9MID2_9ZZZZ</name>
<evidence type="ECO:0000256" key="5">
    <source>
        <dbReference type="ARBA" id="ARBA00022970"/>
    </source>
</evidence>
<evidence type="ECO:0000256" key="4">
    <source>
        <dbReference type="ARBA" id="ARBA00022692"/>
    </source>
</evidence>
<comment type="subcellular location">
    <subcellularLocation>
        <location evidence="1">Cell membrane</location>
        <topology evidence="1">Multi-pass membrane protein</topology>
    </subcellularLocation>
</comment>
<feature type="transmembrane region" description="Helical" evidence="9">
    <location>
        <begin position="6"/>
        <end position="23"/>
    </location>
</feature>
<evidence type="ECO:0008006" key="11">
    <source>
        <dbReference type="Google" id="ProtNLM"/>
    </source>
</evidence>
<protein>
    <recommendedName>
        <fullName evidence="11">Branched-chain amino acid ABC transporter permease</fullName>
    </recommendedName>
</protein>
<dbReference type="PANTHER" id="PTHR11795:SF445">
    <property type="entry name" value="AMINO ACID ABC TRANSPORTER PERMEASE PROTEIN"/>
    <property type="match status" value="1"/>
</dbReference>
<evidence type="ECO:0000256" key="3">
    <source>
        <dbReference type="ARBA" id="ARBA00022475"/>
    </source>
</evidence>
<feature type="non-terminal residue" evidence="10">
    <location>
        <position position="1"/>
    </location>
</feature>
<sequence length="154" mass="16086">FIYDHLVILGLAFLTVGILWYFVKYTALGKAIRATSQHSEAAQTLGIDINRMHSISFGIGAALAGISGALLITLFPANPYAGTAPVLKSFVVVILGGLGNIKGAIAAGILVGLLEAFTVFFISGGWQNVIVFSIVIIALIFKPAGLFAPAGERP</sequence>